<feature type="transmembrane region" description="Helical" evidence="5">
    <location>
        <begin position="12"/>
        <end position="29"/>
    </location>
</feature>
<dbReference type="GO" id="GO:0006508">
    <property type="term" value="P:proteolysis"/>
    <property type="evidence" value="ECO:0007669"/>
    <property type="project" value="UniProtKB-KW"/>
</dbReference>
<evidence type="ECO:0000256" key="1">
    <source>
        <dbReference type="ARBA" id="ARBA00004141"/>
    </source>
</evidence>
<dbReference type="Proteomes" id="UP001242368">
    <property type="component" value="Unassembled WGS sequence"/>
</dbReference>
<dbReference type="RefSeq" id="WP_290362088.1">
    <property type="nucleotide sequence ID" value="NZ_JAUFQU010000001.1"/>
</dbReference>
<dbReference type="InterPro" id="IPR050925">
    <property type="entry name" value="Rhomboid_protease_S54"/>
</dbReference>
<feature type="transmembrane region" description="Helical" evidence="5">
    <location>
        <begin position="138"/>
        <end position="157"/>
    </location>
</feature>
<evidence type="ECO:0000256" key="4">
    <source>
        <dbReference type="ARBA" id="ARBA00023136"/>
    </source>
</evidence>
<feature type="domain" description="Peptidase S54 rhomboid" evidence="6">
    <location>
        <begin position="53"/>
        <end position="182"/>
    </location>
</feature>
<dbReference type="SUPFAM" id="SSF144091">
    <property type="entry name" value="Rhomboid-like"/>
    <property type="match status" value="1"/>
</dbReference>
<keyword evidence="7" id="KW-0378">Hydrolase</keyword>
<dbReference type="EMBL" id="JAUFQU010000001">
    <property type="protein sequence ID" value="MDN3705943.1"/>
    <property type="molecule type" value="Genomic_DNA"/>
</dbReference>
<evidence type="ECO:0000256" key="3">
    <source>
        <dbReference type="ARBA" id="ARBA00022989"/>
    </source>
</evidence>
<dbReference type="PANTHER" id="PTHR43731:SF9">
    <property type="entry name" value="SLR1461 PROTEIN"/>
    <property type="match status" value="1"/>
</dbReference>
<evidence type="ECO:0000313" key="8">
    <source>
        <dbReference type="Proteomes" id="UP001242368"/>
    </source>
</evidence>
<feature type="transmembrane region" description="Helical" evidence="5">
    <location>
        <begin position="163"/>
        <end position="183"/>
    </location>
</feature>
<keyword evidence="2 5" id="KW-0812">Transmembrane</keyword>
<gene>
    <name evidence="7" type="ORF">QW060_02230</name>
</gene>
<dbReference type="EC" id="3.4.21.-" evidence="7"/>
<feature type="transmembrane region" description="Helical" evidence="5">
    <location>
        <begin position="66"/>
        <end position="84"/>
    </location>
</feature>
<dbReference type="Pfam" id="PF01694">
    <property type="entry name" value="Rhomboid"/>
    <property type="match status" value="1"/>
</dbReference>
<evidence type="ECO:0000256" key="2">
    <source>
        <dbReference type="ARBA" id="ARBA00022692"/>
    </source>
</evidence>
<keyword evidence="3 5" id="KW-1133">Transmembrane helix</keyword>
<comment type="subcellular location">
    <subcellularLocation>
        <location evidence="1">Membrane</location>
        <topology evidence="1">Multi-pass membrane protein</topology>
    </subcellularLocation>
</comment>
<comment type="caution">
    <text evidence="7">The sequence shown here is derived from an EMBL/GenBank/DDBJ whole genome shotgun (WGS) entry which is preliminary data.</text>
</comment>
<organism evidence="7 8">
    <name type="scientific">Paenimyroides ceti</name>
    <dbReference type="NCBI Taxonomy" id="395087"/>
    <lineage>
        <taxon>Bacteria</taxon>
        <taxon>Pseudomonadati</taxon>
        <taxon>Bacteroidota</taxon>
        <taxon>Flavobacteriia</taxon>
        <taxon>Flavobacteriales</taxon>
        <taxon>Flavobacteriaceae</taxon>
        <taxon>Paenimyroides</taxon>
    </lineage>
</organism>
<dbReference type="Gene3D" id="1.20.1540.10">
    <property type="entry name" value="Rhomboid-like"/>
    <property type="match status" value="1"/>
</dbReference>
<dbReference type="PANTHER" id="PTHR43731">
    <property type="entry name" value="RHOMBOID PROTEASE"/>
    <property type="match status" value="1"/>
</dbReference>
<proteinExistence type="predicted"/>
<name>A0ABT8CNB7_9FLAO</name>
<dbReference type="GO" id="GO:0008233">
    <property type="term" value="F:peptidase activity"/>
    <property type="evidence" value="ECO:0007669"/>
    <property type="project" value="UniProtKB-KW"/>
</dbReference>
<keyword evidence="8" id="KW-1185">Reference proteome</keyword>
<dbReference type="InterPro" id="IPR022764">
    <property type="entry name" value="Peptidase_S54_rhomboid_dom"/>
</dbReference>
<sequence length="264" mass="30761">MQEKKFEYHHAVFLVPFLSLLAIWAVYFLNWKYFLQLNEYGIYPRTLSGLKGVLFSPFLHGDISHIVNNSIALLVLLPLLVFFYKDRYVQVLLLGWLLSGLGTWLIGRPSFHIGASGLVYVLTSFLFFSGIRAKYYRLMAVSFIVVVIYGSSVWYMFPDVKEGVSWEGHLSGFLIGVLLAFGFEKQTYEPYYKYDWQRPDFDASKDAFMKHFDENGHFNPKPEEEEQLQQVQEDTFFTSSSLPLSFKIHYQEKPADETETETKE</sequence>
<feature type="transmembrane region" description="Helical" evidence="5">
    <location>
        <begin position="91"/>
        <end position="107"/>
    </location>
</feature>
<evidence type="ECO:0000259" key="6">
    <source>
        <dbReference type="Pfam" id="PF01694"/>
    </source>
</evidence>
<evidence type="ECO:0000313" key="7">
    <source>
        <dbReference type="EMBL" id="MDN3705943.1"/>
    </source>
</evidence>
<reference evidence="8" key="1">
    <citation type="journal article" date="2019" name="Int. J. Syst. Evol. Microbiol.">
        <title>The Global Catalogue of Microorganisms (GCM) 10K type strain sequencing project: providing services to taxonomists for standard genome sequencing and annotation.</title>
        <authorList>
            <consortium name="The Broad Institute Genomics Platform"/>
            <consortium name="The Broad Institute Genome Sequencing Center for Infectious Disease"/>
            <person name="Wu L."/>
            <person name="Ma J."/>
        </authorList>
    </citation>
    <scope>NUCLEOTIDE SEQUENCE [LARGE SCALE GENOMIC DNA]</scope>
    <source>
        <strain evidence="8">CECT 7184</strain>
    </source>
</reference>
<keyword evidence="4 5" id="KW-0472">Membrane</keyword>
<keyword evidence="7" id="KW-0645">Protease</keyword>
<protein>
    <submittedName>
        <fullName evidence="7">Rhomboid family intramembrane serine protease</fullName>
        <ecNumber evidence="7">3.4.21.-</ecNumber>
    </submittedName>
</protein>
<dbReference type="InterPro" id="IPR035952">
    <property type="entry name" value="Rhomboid-like_sf"/>
</dbReference>
<feature type="transmembrane region" description="Helical" evidence="5">
    <location>
        <begin position="113"/>
        <end position="131"/>
    </location>
</feature>
<accession>A0ABT8CNB7</accession>
<evidence type="ECO:0000256" key="5">
    <source>
        <dbReference type="SAM" id="Phobius"/>
    </source>
</evidence>